<accession>A0A4Z0YZQ6</accession>
<feature type="compositionally biased region" description="Basic and acidic residues" evidence="1">
    <location>
        <begin position="39"/>
        <end position="50"/>
    </location>
</feature>
<organism evidence="2 3">
    <name type="scientific">Xylaria hypoxylon</name>
    <dbReference type="NCBI Taxonomy" id="37992"/>
    <lineage>
        <taxon>Eukaryota</taxon>
        <taxon>Fungi</taxon>
        <taxon>Dikarya</taxon>
        <taxon>Ascomycota</taxon>
        <taxon>Pezizomycotina</taxon>
        <taxon>Sordariomycetes</taxon>
        <taxon>Xylariomycetidae</taxon>
        <taxon>Xylariales</taxon>
        <taxon>Xylariaceae</taxon>
        <taxon>Xylaria</taxon>
    </lineage>
</organism>
<feature type="region of interest" description="Disordered" evidence="1">
    <location>
        <begin position="234"/>
        <end position="273"/>
    </location>
</feature>
<feature type="compositionally biased region" description="Polar residues" evidence="1">
    <location>
        <begin position="255"/>
        <end position="273"/>
    </location>
</feature>
<feature type="region of interest" description="Disordered" evidence="1">
    <location>
        <begin position="348"/>
        <end position="370"/>
    </location>
</feature>
<comment type="caution">
    <text evidence="2">The sequence shown here is derived from an EMBL/GenBank/DDBJ whole genome shotgun (WGS) entry which is preliminary data.</text>
</comment>
<reference evidence="2 3" key="1">
    <citation type="submission" date="2019-03" db="EMBL/GenBank/DDBJ databases">
        <title>Draft genome sequence of Xylaria hypoxylon DSM 108379, a ubiquitous saprotrophic-parasitic fungi on hardwood.</title>
        <authorList>
            <person name="Buettner E."/>
            <person name="Leonhardt S."/>
            <person name="Gebauer A.M."/>
            <person name="Liers C."/>
            <person name="Hofrichter M."/>
            <person name="Kellner H."/>
        </authorList>
    </citation>
    <scope>NUCLEOTIDE SEQUENCE [LARGE SCALE GENOMIC DNA]</scope>
    <source>
        <strain evidence="2 3">DSM 108379</strain>
    </source>
</reference>
<feature type="compositionally biased region" description="Polar residues" evidence="1">
    <location>
        <begin position="93"/>
        <end position="104"/>
    </location>
</feature>
<evidence type="ECO:0000313" key="2">
    <source>
        <dbReference type="EMBL" id="TGJ84700.1"/>
    </source>
</evidence>
<evidence type="ECO:0000313" key="3">
    <source>
        <dbReference type="Proteomes" id="UP000297716"/>
    </source>
</evidence>
<dbReference type="AlphaFoldDB" id="A0A4Z0YZQ6"/>
<keyword evidence="3" id="KW-1185">Reference proteome</keyword>
<name>A0A4Z0YZQ6_9PEZI</name>
<feature type="region of interest" description="Disordered" evidence="1">
    <location>
        <begin position="298"/>
        <end position="330"/>
    </location>
</feature>
<dbReference type="OrthoDB" id="3946700at2759"/>
<protein>
    <submittedName>
        <fullName evidence="2">Uncharacterized protein</fullName>
    </submittedName>
</protein>
<sequence>MGLPLFMPPVESDVPSKAPTKGPTDLSQSRSPIRRNERRRQLNETREQRLRMLAALQASDYSSQRLPRPPRPNALHPSHPPHPLPSTLPSTLQRSSNTRSTSRPADTPRASGRQSPRLENPRISELNDAEQQYLGRTAASELRRGFAIDDLDDAWNQLTHAMPSHFPSASQRPVPLPSAPSRYTPFGHTTSDVPRRSIWRREDDRDNAESRYRRRRYAERDSIATHRHAQRVRYVDGLGDRDRSLSPEGDGVWDTLQSTLTPDPQPPSVGSSFASTVVSANTSEANGTNSVNTSMTTLNEEIEPPCDPVTDNPGSEDEDDRGEQPDLSNELWLQSTIRDWRRSYADVAAGAQSRQSPESGDASEPDREWLSGMHHIVRGLASRVDIPDEWWAQAGLSRSMSWEDSNQD</sequence>
<feature type="compositionally biased region" description="Pro residues" evidence="1">
    <location>
        <begin position="67"/>
        <end position="86"/>
    </location>
</feature>
<dbReference type="EMBL" id="SKBN01000061">
    <property type="protein sequence ID" value="TGJ84700.1"/>
    <property type="molecule type" value="Genomic_DNA"/>
</dbReference>
<feature type="region of interest" description="Disordered" evidence="1">
    <location>
        <begin position="166"/>
        <end position="192"/>
    </location>
</feature>
<proteinExistence type="predicted"/>
<dbReference type="Proteomes" id="UP000297716">
    <property type="component" value="Unassembled WGS sequence"/>
</dbReference>
<feature type="region of interest" description="Disordered" evidence="1">
    <location>
        <begin position="1"/>
        <end position="130"/>
    </location>
</feature>
<gene>
    <name evidence="2" type="ORF">E0Z10_g4055</name>
</gene>
<evidence type="ECO:0000256" key="1">
    <source>
        <dbReference type="SAM" id="MobiDB-lite"/>
    </source>
</evidence>